<organism evidence="1 2">
    <name type="scientific">Ajellomyces capsulatus</name>
    <name type="common">Darling's disease fungus</name>
    <name type="synonym">Histoplasma capsulatum</name>
    <dbReference type="NCBI Taxonomy" id="5037"/>
    <lineage>
        <taxon>Eukaryota</taxon>
        <taxon>Fungi</taxon>
        <taxon>Dikarya</taxon>
        <taxon>Ascomycota</taxon>
        <taxon>Pezizomycotina</taxon>
        <taxon>Eurotiomycetes</taxon>
        <taxon>Eurotiomycetidae</taxon>
        <taxon>Onygenales</taxon>
        <taxon>Ajellomycetaceae</taxon>
        <taxon>Histoplasma</taxon>
    </lineage>
</organism>
<accession>A0A8H7YPX3</accession>
<comment type="caution">
    <text evidence="1">The sequence shown here is derived from an EMBL/GenBank/DDBJ whole genome shotgun (WGS) entry which is preliminary data.</text>
</comment>
<gene>
    <name evidence="1" type="ORF">I7I52_05587</name>
</gene>
<evidence type="ECO:0000313" key="1">
    <source>
        <dbReference type="EMBL" id="KAG5294068.1"/>
    </source>
</evidence>
<sequence length="68" mass="7740">MKHTGKGRNMFPELSRARMEMECAGYRKLSDFCYEERTNVSSSTQPSGPWGNLLLPSGTFNPYSQLTF</sequence>
<evidence type="ECO:0000313" key="2">
    <source>
        <dbReference type="Proteomes" id="UP000670092"/>
    </source>
</evidence>
<dbReference type="Proteomes" id="UP000670092">
    <property type="component" value="Unassembled WGS sequence"/>
</dbReference>
<name>A0A8H7YPX3_AJECA</name>
<dbReference type="VEuPathDB" id="FungiDB:I7I52_05587"/>
<dbReference type="EMBL" id="JAEVHI010000004">
    <property type="protein sequence ID" value="KAG5294068.1"/>
    <property type="molecule type" value="Genomic_DNA"/>
</dbReference>
<protein>
    <submittedName>
        <fullName evidence="1">Uncharacterized protein</fullName>
    </submittedName>
</protein>
<reference evidence="1 2" key="1">
    <citation type="submission" date="2021-01" db="EMBL/GenBank/DDBJ databases">
        <title>Chromosome-level genome assembly of a human fungal pathogen reveals clustering of transcriptionally co-regulated genes.</title>
        <authorList>
            <person name="Voorhies M."/>
            <person name="Cohen S."/>
            <person name="Shea T.P."/>
            <person name="Petrus S."/>
            <person name="Munoz J.F."/>
            <person name="Poplawski S."/>
            <person name="Goldman W.E."/>
            <person name="Michael T."/>
            <person name="Cuomo C.A."/>
            <person name="Sil A."/>
            <person name="Beyhan S."/>
        </authorList>
    </citation>
    <scope>NUCLEOTIDE SEQUENCE [LARGE SCALE GENOMIC DNA]</scope>
    <source>
        <strain evidence="1 2">G184AR</strain>
    </source>
</reference>
<dbReference type="AlphaFoldDB" id="A0A8H7YPX3"/>
<proteinExistence type="predicted"/>